<dbReference type="AlphaFoldDB" id="A0AA40FQ58"/>
<evidence type="ECO:0000313" key="3">
    <source>
        <dbReference type="Proteomes" id="UP001177670"/>
    </source>
</evidence>
<feature type="coiled-coil region" evidence="1">
    <location>
        <begin position="312"/>
        <end position="339"/>
    </location>
</feature>
<reference evidence="2" key="1">
    <citation type="submission" date="2021-10" db="EMBL/GenBank/DDBJ databases">
        <title>Melipona bicolor Genome sequencing and assembly.</title>
        <authorList>
            <person name="Araujo N.S."/>
            <person name="Arias M.C."/>
        </authorList>
    </citation>
    <scope>NUCLEOTIDE SEQUENCE</scope>
    <source>
        <strain evidence="2">USP_2M_L1-L4_2017</strain>
        <tissue evidence="2">Whole body</tissue>
    </source>
</reference>
<dbReference type="EMBL" id="JAHYIQ010000021">
    <property type="protein sequence ID" value="KAK1123309.1"/>
    <property type="molecule type" value="Genomic_DNA"/>
</dbReference>
<protein>
    <submittedName>
        <fullName evidence="2">Uncharacterized protein</fullName>
    </submittedName>
</protein>
<name>A0AA40FQ58_9HYME</name>
<accession>A0AA40FQ58</accession>
<dbReference type="Proteomes" id="UP001177670">
    <property type="component" value="Unassembled WGS sequence"/>
</dbReference>
<keyword evidence="1" id="KW-0175">Coiled coil</keyword>
<sequence length="450" mass="52225">MFRQILRDSHFTKLTEQLANQSKEIKQTINNEILDQNLLILEILIAELANKIDDFYYMIILGKKGIIDTKLINVKTFIESYNTLTQKSFITVNNQLKFQEIIDVSRLSTATKNNSIIYQIIVPIFEERFWKLLHYIAIPSKVQNNFIAPILENEYALKKKNDYIPVNYEYIKRYCRESPVGKICERTQPTIHFETENYNPANECETAIFKIINLTFIPLQDHNSYLIIPQNPIIIQTICESIGHIKITEPSIITSKLDCILTYNNNVMKIGGTVKEIEIKITNYSLDIPFDEHDIKLLDNFLPIVEQVTPDFKKYRNSFETISNQLENLKNQRRILSSTEIIFNVLKYLGYASLGIITLYILRKLGLFRCLTSFSPKNICIKIFCNETTVSNNTQPNRSCTVNEMELIRIENDQLELRNSTEATSSARNKEIGPPKIVRFGTKLNLRRGV</sequence>
<evidence type="ECO:0000313" key="2">
    <source>
        <dbReference type="EMBL" id="KAK1123309.1"/>
    </source>
</evidence>
<evidence type="ECO:0000256" key="1">
    <source>
        <dbReference type="SAM" id="Coils"/>
    </source>
</evidence>
<proteinExistence type="predicted"/>
<keyword evidence="3" id="KW-1185">Reference proteome</keyword>
<organism evidence="2 3">
    <name type="scientific">Melipona bicolor</name>
    <dbReference type="NCBI Taxonomy" id="60889"/>
    <lineage>
        <taxon>Eukaryota</taxon>
        <taxon>Metazoa</taxon>
        <taxon>Ecdysozoa</taxon>
        <taxon>Arthropoda</taxon>
        <taxon>Hexapoda</taxon>
        <taxon>Insecta</taxon>
        <taxon>Pterygota</taxon>
        <taxon>Neoptera</taxon>
        <taxon>Endopterygota</taxon>
        <taxon>Hymenoptera</taxon>
        <taxon>Apocrita</taxon>
        <taxon>Aculeata</taxon>
        <taxon>Apoidea</taxon>
        <taxon>Anthophila</taxon>
        <taxon>Apidae</taxon>
        <taxon>Melipona</taxon>
    </lineage>
</organism>
<gene>
    <name evidence="2" type="ORF">K0M31_008928</name>
</gene>
<comment type="caution">
    <text evidence="2">The sequence shown here is derived from an EMBL/GenBank/DDBJ whole genome shotgun (WGS) entry which is preliminary data.</text>
</comment>